<keyword evidence="5" id="KW-0732">Signal</keyword>
<dbReference type="Pfam" id="PF00295">
    <property type="entry name" value="Glyco_hydro_28"/>
    <property type="match status" value="1"/>
</dbReference>
<dbReference type="OrthoDB" id="182481at2"/>
<keyword evidence="8" id="KW-1185">Reference proteome</keyword>
<dbReference type="GO" id="GO:0004650">
    <property type="term" value="F:polygalacturonase activity"/>
    <property type="evidence" value="ECO:0007669"/>
    <property type="project" value="InterPro"/>
</dbReference>
<proteinExistence type="inferred from homology"/>
<accession>A0A2U8E5X3</accession>
<dbReference type="InterPro" id="IPR000743">
    <property type="entry name" value="Glyco_hydro_28"/>
</dbReference>
<gene>
    <name evidence="7" type="ORF">CKA38_13965</name>
</gene>
<organism evidence="7 8">
    <name type="scientific">Ereboglobus luteus</name>
    <dbReference type="NCBI Taxonomy" id="1796921"/>
    <lineage>
        <taxon>Bacteria</taxon>
        <taxon>Pseudomonadati</taxon>
        <taxon>Verrucomicrobiota</taxon>
        <taxon>Opitutia</taxon>
        <taxon>Opitutales</taxon>
        <taxon>Opitutaceae</taxon>
        <taxon>Ereboglobus</taxon>
    </lineage>
</organism>
<dbReference type="GO" id="GO:0005975">
    <property type="term" value="P:carbohydrate metabolic process"/>
    <property type="evidence" value="ECO:0007669"/>
    <property type="project" value="InterPro"/>
</dbReference>
<sequence length="896" mass="99646">MPKHSLIILCLAATALAATIGAAPEKFSGSTPLQWSVRYANSEASRLSATNEYGMPKGKWNYANFLELRSMLYLDDRLAEPKPRYRAFVQATTDSFLSDDGRSVARFKPGEYSIDDIAPGVTVQYLYRTDKNERYRNTIELMRRQLDPGKHPRVSEGAFWHKKRYPHQIWLDGLYMGSPLYAEYTATLEAPEKRQAAYDDIALQFRISAKHTHDKKTGLYYHAWDESREQGWANKETGQSPNFWSRAIGWYSMAIVDVLDFLPDETAADKTRRAELITILKSVLDGVIKYQDPESGCWWQVTDQAHRRGNYLEATATAMFAYTMAKAMNHGYIDRATYEAPALKAYGGLIETLVKVNADGSIDLTQCCAVAGLGYGRDGSYEYYLSEPIINNDPKGSGPFILAGIEFDRLLDINETPKTLPSSPVFKIGTIRATPQKRLSREELNAVAAAANDPWARVPGILSRINAPGFPDRVYSIVEYGAPVDGKGDSTEAIRRAISACNTAGGGTVLVPPGTFVTGPIYLKSNVNLHLEGGSRLLFKTDPDAYMPVVFTRWEGVELMNFSPLIYAYEEENIAITGDGVLDGQAGNENWWPMSDIAKGRRPGVASRKKLMREANEPIEKMDPNKRVYGKGETLRPPFIQTYKCENILIEGITLNRMPFWGIHPVLCTNTIIRGVKIVSHGPNNDGIDPESCTDMLIENVHFDTGDDCIAIKSGRNNDGRRLNAPSQNIIIRNCVMKDGHGGVAIGSEISGGCRNVYIEDCRMDSPNLERALRIKTNAVRGGVIDNINMRNTRVGRVSDSVVSINFWYEEADKGGHMPTVRNITVQNITSQSSPRALTFKGFPDNPIRYVTLRDCTFNGVEGADIIQHIEGLVQENVTINRITAANKPSASKKKK</sequence>
<dbReference type="InterPro" id="IPR011050">
    <property type="entry name" value="Pectin_lyase_fold/virulence"/>
</dbReference>
<dbReference type="PROSITE" id="PS00502">
    <property type="entry name" value="POLYGALACTURONASE"/>
    <property type="match status" value="1"/>
</dbReference>
<feature type="signal peptide" evidence="5">
    <location>
        <begin position="1"/>
        <end position="17"/>
    </location>
</feature>
<dbReference type="InterPro" id="IPR012341">
    <property type="entry name" value="6hp_glycosidase-like_sf"/>
</dbReference>
<dbReference type="PANTHER" id="PTHR33886:SF8">
    <property type="entry name" value="UNSATURATED RHAMNOGALACTURONAN HYDROLASE (EUROFUNG)"/>
    <property type="match status" value="1"/>
</dbReference>
<feature type="chain" id="PRO_5016047713" description="Rhamnogalacturonase A/B/Epimerase-like pectate lyase domain-containing protein" evidence="5">
    <location>
        <begin position="18"/>
        <end position="896"/>
    </location>
</feature>
<dbReference type="AlphaFoldDB" id="A0A2U8E5X3"/>
<evidence type="ECO:0000313" key="7">
    <source>
        <dbReference type="EMBL" id="AWI10210.1"/>
    </source>
</evidence>
<evidence type="ECO:0000256" key="5">
    <source>
        <dbReference type="SAM" id="SignalP"/>
    </source>
</evidence>
<dbReference type="Pfam" id="PF12708">
    <property type="entry name" value="Pect-lyase_RHGA_epim"/>
    <property type="match status" value="1"/>
</dbReference>
<dbReference type="Gene3D" id="2.160.20.10">
    <property type="entry name" value="Single-stranded right-handed beta-helix, Pectin lyase-like"/>
    <property type="match status" value="1"/>
</dbReference>
<keyword evidence="3 4" id="KW-0326">Glycosidase</keyword>
<dbReference type="SUPFAM" id="SSF48208">
    <property type="entry name" value="Six-hairpin glycosidases"/>
    <property type="match status" value="1"/>
</dbReference>
<evidence type="ECO:0000313" key="8">
    <source>
        <dbReference type="Proteomes" id="UP000244896"/>
    </source>
</evidence>
<dbReference type="KEGG" id="elut:CKA38_13965"/>
<dbReference type="InterPro" id="IPR010905">
    <property type="entry name" value="Glyco_hydro_88"/>
</dbReference>
<comment type="similarity">
    <text evidence="1 4">Belongs to the glycosyl hydrolase 28 family.</text>
</comment>
<evidence type="ECO:0000256" key="1">
    <source>
        <dbReference type="ARBA" id="ARBA00008834"/>
    </source>
</evidence>
<dbReference type="InterPro" id="IPR052043">
    <property type="entry name" value="PolySaccharide_Degr_Enz"/>
</dbReference>
<dbReference type="SUPFAM" id="SSF51126">
    <property type="entry name" value="Pectin lyase-like"/>
    <property type="match status" value="1"/>
</dbReference>
<dbReference type="InterPro" id="IPR024535">
    <property type="entry name" value="RHGA/B-epi-like_pectate_lyase"/>
</dbReference>
<dbReference type="InterPro" id="IPR008928">
    <property type="entry name" value="6-hairpin_glycosidase_sf"/>
</dbReference>
<dbReference type="Proteomes" id="UP000244896">
    <property type="component" value="Chromosome"/>
</dbReference>
<dbReference type="InterPro" id="IPR006626">
    <property type="entry name" value="PbH1"/>
</dbReference>
<evidence type="ECO:0000256" key="4">
    <source>
        <dbReference type="RuleBase" id="RU361169"/>
    </source>
</evidence>
<evidence type="ECO:0000256" key="2">
    <source>
        <dbReference type="ARBA" id="ARBA00022801"/>
    </source>
</evidence>
<protein>
    <recommendedName>
        <fullName evidence="6">Rhamnogalacturonase A/B/Epimerase-like pectate lyase domain-containing protein</fullName>
    </recommendedName>
</protein>
<keyword evidence="2 4" id="KW-0378">Hydrolase</keyword>
<dbReference type="InterPro" id="IPR012334">
    <property type="entry name" value="Pectin_lyas_fold"/>
</dbReference>
<dbReference type="Pfam" id="PF07470">
    <property type="entry name" value="Glyco_hydro_88"/>
    <property type="match status" value="1"/>
</dbReference>
<dbReference type="RefSeq" id="WP_108826112.1">
    <property type="nucleotide sequence ID" value="NZ_CP023004.1"/>
</dbReference>
<evidence type="ECO:0000256" key="3">
    <source>
        <dbReference type="ARBA" id="ARBA00023295"/>
    </source>
</evidence>
<dbReference type="SMART" id="SM00710">
    <property type="entry name" value="PbH1"/>
    <property type="match status" value="6"/>
</dbReference>
<reference evidence="7 8" key="1">
    <citation type="journal article" date="2018" name="Syst. Appl. Microbiol.">
        <title>Ereboglobus luteus gen. nov. sp. nov. from cockroach guts, and new insights into the oxygen relationship of the genera Opitutus and Didymococcus (Verrucomicrobia: Opitutaceae).</title>
        <authorList>
            <person name="Tegtmeier D."/>
            <person name="Belitz A."/>
            <person name="Radek R."/>
            <person name="Heimerl T."/>
            <person name="Brune A."/>
        </authorList>
    </citation>
    <scope>NUCLEOTIDE SEQUENCE [LARGE SCALE GENOMIC DNA]</scope>
    <source>
        <strain evidence="7 8">Ho45</strain>
    </source>
</reference>
<dbReference type="PANTHER" id="PTHR33886">
    <property type="entry name" value="UNSATURATED RHAMNOGALACTURONAN HYDROLASE (EUROFUNG)"/>
    <property type="match status" value="1"/>
</dbReference>
<dbReference type="EMBL" id="CP023004">
    <property type="protein sequence ID" value="AWI10210.1"/>
    <property type="molecule type" value="Genomic_DNA"/>
</dbReference>
<dbReference type="Gene3D" id="1.50.10.10">
    <property type="match status" value="1"/>
</dbReference>
<feature type="domain" description="Rhamnogalacturonase A/B/Epimerase-like pectate lyase" evidence="6">
    <location>
        <begin position="476"/>
        <end position="529"/>
    </location>
</feature>
<evidence type="ECO:0000259" key="6">
    <source>
        <dbReference type="Pfam" id="PF12708"/>
    </source>
</evidence>
<name>A0A2U8E5X3_9BACT</name>